<name>A0A182M346_9DIPT</name>
<reference evidence="3" key="1">
    <citation type="submission" date="2013-09" db="EMBL/GenBank/DDBJ databases">
        <title>The Genome Sequence of Anopheles culicifacies species A.</title>
        <authorList>
            <consortium name="The Broad Institute Genomics Platform"/>
            <person name="Neafsey D.E."/>
            <person name="Besansky N."/>
            <person name="Howell P."/>
            <person name="Walton C."/>
            <person name="Young S.K."/>
            <person name="Zeng Q."/>
            <person name="Gargeya S."/>
            <person name="Fitzgerald M."/>
            <person name="Haas B."/>
            <person name="Abouelleil A."/>
            <person name="Allen A.W."/>
            <person name="Alvarado L."/>
            <person name="Arachchi H.M."/>
            <person name="Berlin A.M."/>
            <person name="Chapman S.B."/>
            <person name="Gainer-Dewar J."/>
            <person name="Goldberg J."/>
            <person name="Griggs A."/>
            <person name="Gujja S."/>
            <person name="Hansen M."/>
            <person name="Howarth C."/>
            <person name="Imamovic A."/>
            <person name="Ireland A."/>
            <person name="Larimer J."/>
            <person name="McCowan C."/>
            <person name="Murphy C."/>
            <person name="Pearson M."/>
            <person name="Poon T.W."/>
            <person name="Priest M."/>
            <person name="Roberts A."/>
            <person name="Saif S."/>
            <person name="Shea T."/>
            <person name="Sisk P."/>
            <person name="Sykes S."/>
            <person name="Wortman J."/>
            <person name="Nusbaum C."/>
            <person name="Birren B."/>
        </authorList>
    </citation>
    <scope>NUCLEOTIDE SEQUENCE [LARGE SCALE GENOMIC DNA]</scope>
    <source>
        <strain evidence="3">A-37</strain>
    </source>
</reference>
<protein>
    <submittedName>
        <fullName evidence="2">Uncharacterized protein</fullName>
    </submittedName>
</protein>
<dbReference type="EnsemblMetazoa" id="ACUA008275-RA">
    <property type="protein sequence ID" value="ACUA008275-PA"/>
    <property type="gene ID" value="ACUA008275"/>
</dbReference>
<reference evidence="2" key="2">
    <citation type="submission" date="2020-05" db="UniProtKB">
        <authorList>
            <consortium name="EnsemblMetazoa"/>
        </authorList>
    </citation>
    <scope>IDENTIFICATION</scope>
    <source>
        <strain evidence="2">A-37</strain>
    </source>
</reference>
<dbReference type="VEuPathDB" id="VectorBase:ACUA008275"/>
<dbReference type="AlphaFoldDB" id="A0A182M346"/>
<feature type="compositionally biased region" description="Low complexity" evidence="1">
    <location>
        <begin position="41"/>
        <end position="54"/>
    </location>
</feature>
<proteinExistence type="predicted"/>
<evidence type="ECO:0000313" key="2">
    <source>
        <dbReference type="EnsemblMetazoa" id="ACUA008275-PA"/>
    </source>
</evidence>
<organism evidence="2 3">
    <name type="scientific">Anopheles culicifacies</name>
    <dbReference type="NCBI Taxonomy" id="139723"/>
    <lineage>
        <taxon>Eukaryota</taxon>
        <taxon>Metazoa</taxon>
        <taxon>Ecdysozoa</taxon>
        <taxon>Arthropoda</taxon>
        <taxon>Hexapoda</taxon>
        <taxon>Insecta</taxon>
        <taxon>Pterygota</taxon>
        <taxon>Neoptera</taxon>
        <taxon>Endopterygota</taxon>
        <taxon>Diptera</taxon>
        <taxon>Nematocera</taxon>
        <taxon>Culicoidea</taxon>
        <taxon>Culicidae</taxon>
        <taxon>Anophelinae</taxon>
        <taxon>Anopheles</taxon>
        <taxon>culicifacies species complex</taxon>
    </lineage>
</organism>
<evidence type="ECO:0000313" key="3">
    <source>
        <dbReference type="Proteomes" id="UP000075883"/>
    </source>
</evidence>
<sequence length="107" mass="10886">MISLPSTVSSSSSAPLFNVVDVTGLGPPVHPDKARSSNTTGGQAAARPAHAAGGSFRPEADQMMNGTGFGGQWPVRHAKGLLNGPGQNNCFLNCAVQVSAWLIATNA</sequence>
<keyword evidence="3" id="KW-1185">Reference proteome</keyword>
<dbReference type="EMBL" id="AXCM01013294">
    <property type="status" value="NOT_ANNOTATED_CDS"/>
    <property type="molecule type" value="Genomic_DNA"/>
</dbReference>
<evidence type="ECO:0000256" key="1">
    <source>
        <dbReference type="SAM" id="MobiDB-lite"/>
    </source>
</evidence>
<feature type="region of interest" description="Disordered" evidence="1">
    <location>
        <begin position="24"/>
        <end position="68"/>
    </location>
</feature>
<accession>A0A182M346</accession>
<dbReference type="Proteomes" id="UP000075883">
    <property type="component" value="Unassembled WGS sequence"/>
</dbReference>